<dbReference type="AlphaFoldDB" id="A0AAE3GR43"/>
<evidence type="ECO:0000313" key="2">
    <source>
        <dbReference type="EMBL" id="MCP2728532.1"/>
    </source>
</evidence>
<sequence>MAIAKGQDEAAPEFLINPPSDICLMIPSICYMEAIVAFQNEQKRRKTFQQNINNEISESKRNLSSSLGSLVNDLEKARLACDQLFNEFEGQFLDAITLVRTKVTSIDLPLNSLTATLTDPILKEEKQLRDNLILQCILDHAQRHPTQIKVLLSGNYKEFGKVEVQDSLKQLGIIKYFTNTKNLLGWLGNKNISDVE</sequence>
<dbReference type="InterPro" id="IPR032557">
    <property type="entry name" value="DUF4935"/>
</dbReference>
<proteinExistence type="predicted"/>
<evidence type="ECO:0000259" key="1">
    <source>
        <dbReference type="Pfam" id="PF16289"/>
    </source>
</evidence>
<protein>
    <submittedName>
        <fullName evidence="2">PIN domain-containing protein</fullName>
    </submittedName>
</protein>
<name>A0AAE3GR43_9CYAN</name>
<comment type="caution">
    <text evidence="2">The sequence shown here is derived from an EMBL/GenBank/DDBJ whole genome shotgun (WGS) entry which is preliminary data.</text>
</comment>
<reference evidence="2" key="1">
    <citation type="submission" date="2022-06" db="EMBL/GenBank/DDBJ databases">
        <title>New cyanobacteria of genus Symplocastrum in benthos of Lake Baikal.</title>
        <authorList>
            <person name="Sorokovikova E."/>
            <person name="Tikhonova I."/>
            <person name="Krasnopeev A."/>
            <person name="Evseev P."/>
            <person name="Gladkikh A."/>
            <person name="Belykh O."/>
        </authorList>
    </citation>
    <scope>NUCLEOTIDE SEQUENCE</scope>
    <source>
        <strain evidence="2">BBK-W-15</strain>
    </source>
</reference>
<evidence type="ECO:0000313" key="3">
    <source>
        <dbReference type="Proteomes" id="UP001204953"/>
    </source>
</evidence>
<feature type="domain" description="DUF4935" evidence="1">
    <location>
        <begin position="21"/>
        <end position="159"/>
    </location>
</feature>
<organism evidence="2 3">
    <name type="scientific">Limnofasciculus baicalensis BBK-W-15</name>
    <dbReference type="NCBI Taxonomy" id="2699891"/>
    <lineage>
        <taxon>Bacteria</taxon>
        <taxon>Bacillati</taxon>
        <taxon>Cyanobacteriota</taxon>
        <taxon>Cyanophyceae</taxon>
        <taxon>Coleofasciculales</taxon>
        <taxon>Coleofasciculaceae</taxon>
        <taxon>Limnofasciculus</taxon>
        <taxon>Limnofasciculus baicalensis</taxon>
    </lineage>
</organism>
<gene>
    <name evidence="2" type="ORF">NJ959_08585</name>
</gene>
<dbReference type="Pfam" id="PF16289">
    <property type="entry name" value="PIN_12"/>
    <property type="match status" value="1"/>
</dbReference>
<dbReference type="EMBL" id="JAMZMM010000060">
    <property type="protein sequence ID" value="MCP2728532.1"/>
    <property type="molecule type" value="Genomic_DNA"/>
</dbReference>
<keyword evidence="3" id="KW-1185">Reference proteome</keyword>
<dbReference type="Proteomes" id="UP001204953">
    <property type="component" value="Unassembled WGS sequence"/>
</dbReference>
<accession>A0AAE3GR43</accession>